<evidence type="ECO:0000313" key="1">
    <source>
        <dbReference type="EMBL" id="MBM7633726.1"/>
    </source>
</evidence>
<accession>A0ABS2PFG6</accession>
<sequence length="123" mass="13768">MKKWIWVASILLVAVAVYYDLSRGSLPVEGSFINEEPATADSVEQDEADHVEEIAPLPDRIVDTVAIEVESGQTLLTILEQLHEEAIVISIEDIKQDFETLNDGTEYEQLKAGEIYTFPIYGQ</sequence>
<proteinExistence type="predicted"/>
<evidence type="ECO:0008006" key="3">
    <source>
        <dbReference type="Google" id="ProtNLM"/>
    </source>
</evidence>
<dbReference type="RefSeq" id="WP_204698440.1">
    <property type="nucleotide sequence ID" value="NZ_JAFBEC010000008.1"/>
</dbReference>
<organism evidence="1 2">
    <name type="scientific">Geomicrobium sediminis</name>
    <dbReference type="NCBI Taxonomy" id="1347788"/>
    <lineage>
        <taxon>Bacteria</taxon>
        <taxon>Bacillati</taxon>
        <taxon>Bacillota</taxon>
        <taxon>Bacilli</taxon>
        <taxon>Bacillales</taxon>
        <taxon>Geomicrobium</taxon>
    </lineage>
</organism>
<gene>
    <name evidence="1" type="ORF">JOD17_002822</name>
</gene>
<dbReference type="Proteomes" id="UP000741863">
    <property type="component" value="Unassembled WGS sequence"/>
</dbReference>
<keyword evidence="2" id="KW-1185">Reference proteome</keyword>
<reference evidence="1 2" key="1">
    <citation type="submission" date="2021-01" db="EMBL/GenBank/DDBJ databases">
        <title>Genomic Encyclopedia of Type Strains, Phase IV (KMG-IV): sequencing the most valuable type-strain genomes for metagenomic binning, comparative biology and taxonomic classification.</title>
        <authorList>
            <person name="Goeker M."/>
        </authorList>
    </citation>
    <scope>NUCLEOTIDE SEQUENCE [LARGE SCALE GENOMIC DNA]</scope>
    <source>
        <strain evidence="1 2">DSM 25540</strain>
    </source>
</reference>
<dbReference type="EMBL" id="JAFBEC010000008">
    <property type="protein sequence ID" value="MBM7633726.1"/>
    <property type="molecule type" value="Genomic_DNA"/>
</dbReference>
<comment type="caution">
    <text evidence="1">The sequence shown here is derived from an EMBL/GenBank/DDBJ whole genome shotgun (WGS) entry which is preliminary data.</text>
</comment>
<name>A0ABS2PFG6_9BACL</name>
<protein>
    <recommendedName>
        <fullName evidence="3">LysM domain-containing protein</fullName>
    </recommendedName>
</protein>
<evidence type="ECO:0000313" key="2">
    <source>
        <dbReference type="Proteomes" id="UP000741863"/>
    </source>
</evidence>